<dbReference type="EMBL" id="CM001888">
    <property type="protein sequence ID" value="EOY18502.1"/>
    <property type="molecule type" value="Genomic_DNA"/>
</dbReference>
<keyword evidence="1" id="KW-0732">Signal</keyword>
<dbReference type="AlphaFoldDB" id="A0A061FP87"/>
<sequence>MVAEILLAAFFTRPALSSFCDSDHSPQTLHNFPKYFFFDPSSLWWKKGFLLLHWPRDFAIHAFCYEKE</sequence>
<protein>
    <recommendedName>
        <fullName evidence="4">Secreted protein</fullName>
    </recommendedName>
</protein>
<gene>
    <name evidence="2" type="ORF">TCM_043048</name>
</gene>
<proteinExistence type="predicted"/>
<dbReference type="HOGENOM" id="CLU_2799096_0_0_1"/>
<dbReference type="Proteomes" id="UP000026915">
    <property type="component" value="Chromosome 10"/>
</dbReference>
<dbReference type="InParanoid" id="A0A061FP87"/>
<feature type="signal peptide" evidence="1">
    <location>
        <begin position="1"/>
        <end position="17"/>
    </location>
</feature>
<name>A0A061FP87_THECC</name>
<evidence type="ECO:0000313" key="2">
    <source>
        <dbReference type="EMBL" id="EOY18502.1"/>
    </source>
</evidence>
<dbReference type="Gramene" id="EOY18502">
    <property type="protein sequence ID" value="EOY18502"/>
    <property type="gene ID" value="TCM_043048"/>
</dbReference>
<organism evidence="2 3">
    <name type="scientific">Theobroma cacao</name>
    <name type="common">Cacao</name>
    <name type="synonym">Cocoa</name>
    <dbReference type="NCBI Taxonomy" id="3641"/>
    <lineage>
        <taxon>Eukaryota</taxon>
        <taxon>Viridiplantae</taxon>
        <taxon>Streptophyta</taxon>
        <taxon>Embryophyta</taxon>
        <taxon>Tracheophyta</taxon>
        <taxon>Spermatophyta</taxon>
        <taxon>Magnoliopsida</taxon>
        <taxon>eudicotyledons</taxon>
        <taxon>Gunneridae</taxon>
        <taxon>Pentapetalae</taxon>
        <taxon>rosids</taxon>
        <taxon>malvids</taxon>
        <taxon>Malvales</taxon>
        <taxon>Malvaceae</taxon>
        <taxon>Byttnerioideae</taxon>
        <taxon>Theobroma</taxon>
    </lineage>
</organism>
<keyword evidence="3" id="KW-1185">Reference proteome</keyword>
<evidence type="ECO:0000256" key="1">
    <source>
        <dbReference type="SAM" id="SignalP"/>
    </source>
</evidence>
<accession>A0A061FP87</accession>
<reference evidence="2 3" key="1">
    <citation type="journal article" date="2013" name="Genome Biol.">
        <title>The genome sequence of the most widely cultivated cacao type and its use to identify candidate genes regulating pod color.</title>
        <authorList>
            <person name="Motamayor J.C."/>
            <person name="Mockaitis K."/>
            <person name="Schmutz J."/>
            <person name="Haiminen N."/>
            <person name="Iii D.L."/>
            <person name="Cornejo O."/>
            <person name="Findley S.D."/>
            <person name="Zheng P."/>
            <person name="Utro F."/>
            <person name="Royaert S."/>
            <person name="Saski C."/>
            <person name="Jenkins J."/>
            <person name="Podicheti R."/>
            <person name="Zhao M."/>
            <person name="Scheffler B.E."/>
            <person name="Stack J.C."/>
            <person name="Feltus F.A."/>
            <person name="Mustiga G.M."/>
            <person name="Amores F."/>
            <person name="Phillips W."/>
            <person name="Marelli J.P."/>
            <person name="May G.D."/>
            <person name="Shapiro H."/>
            <person name="Ma J."/>
            <person name="Bustamante C.D."/>
            <person name="Schnell R.J."/>
            <person name="Main D."/>
            <person name="Gilbert D."/>
            <person name="Parida L."/>
            <person name="Kuhn D.N."/>
        </authorList>
    </citation>
    <scope>NUCLEOTIDE SEQUENCE [LARGE SCALE GENOMIC DNA]</scope>
    <source>
        <strain evidence="3">cv. Matina 1-6</strain>
    </source>
</reference>
<feature type="chain" id="PRO_5001598459" description="Secreted protein" evidence="1">
    <location>
        <begin position="18"/>
        <end position="68"/>
    </location>
</feature>
<evidence type="ECO:0008006" key="4">
    <source>
        <dbReference type="Google" id="ProtNLM"/>
    </source>
</evidence>
<evidence type="ECO:0000313" key="3">
    <source>
        <dbReference type="Proteomes" id="UP000026915"/>
    </source>
</evidence>